<dbReference type="Gene3D" id="3.40.50.10330">
    <property type="entry name" value="Probable inorganic polyphosphate/atp-NAD kinase, domain 1"/>
    <property type="match status" value="1"/>
</dbReference>
<accession>A0A0R1YWK8</accession>
<dbReference type="PANTHER" id="PTHR12358">
    <property type="entry name" value="SPHINGOSINE KINASE"/>
    <property type="match status" value="1"/>
</dbReference>
<evidence type="ECO:0000256" key="6">
    <source>
        <dbReference type="ARBA" id="ARBA00022840"/>
    </source>
</evidence>
<dbReference type="GO" id="GO:0008654">
    <property type="term" value="P:phospholipid biosynthetic process"/>
    <property type="evidence" value="ECO:0007669"/>
    <property type="project" value="UniProtKB-KW"/>
</dbReference>
<keyword evidence="4" id="KW-0547">Nucleotide-binding</keyword>
<proteinExistence type="inferred from homology"/>
<keyword evidence="8" id="KW-1208">Phospholipid metabolism</keyword>
<dbReference type="PANTHER" id="PTHR12358:SF54">
    <property type="entry name" value="SPHINGOSINE KINASE RELATED PROTEIN"/>
    <property type="match status" value="1"/>
</dbReference>
<keyword evidence="7" id="KW-0594">Phospholipid biosynthesis</keyword>
<dbReference type="InterPro" id="IPR005218">
    <property type="entry name" value="Diacylglycerol/lipid_kinase"/>
</dbReference>
<sequence length="335" mass="37949">MYLVSWLLSAKLGASSEMEYFIIMNLCAGGNNGQKIWPQIKEQLKAAHASYQVVFTEYTGHAVLLTQQLLSRIDATHVTDAVIIAAGGDGTLHETLLGCKRYYHDHASDQQVPIAFLPVGSGNDFARAVKLPRHWQQALNNILACKQATMINVGHYIDLDNQIDGFFTNNFGIGFDATVVHLANHSSLKHHRFWGKFSYIASILNVIINFKSFQADIQLDSNQQLTFKKTFLLTTTNIPYFGGGIDIVPDASVLDPNLDLVIVEKPSLWQLILFISMLFLKRHLRLKFIHHFNQKQLVVHTQDDRLGQIDGEELGERTYHIKFDTVKYPFWIGHN</sequence>
<dbReference type="InterPro" id="IPR050187">
    <property type="entry name" value="Lipid_Phosphate_FormReg"/>
</dbReference>
<keyword evidence="6" id="KW-0067">ATP-binding</keyword>
<name>A0A0R1YWK8_9LACO</name>
<evidence type="ECO:0000313" key="10">
    <source>
        <dbReference type="EMBL" id="KRM46357.1"/>
    </source>
</evidence>
<keyword evidence="5" id="KW-0418">Kinase</keyword>
<feature type="domain" description="DAGKc" evidence="9">
    <location>
        <begin position="15"/>
        <end position="161"/>
    </location>
</feature>
<keyword evidence="7" id="KW-0443">Lipid metabolism</keyword>
<keyword evidence="3" id="KW-0808">Transferase</keyword>
<evidence type="ECO:0000256" key="4">
    <source>
        <dbReference type="ARBA" id="ARBA00022741"/>
    </source>
</evidence>
<dbReference type="Pfam" id="PF19279">
    <property type="entry name" value="YegS_C"/>
    <property type="match status" value="1"/>
</dbReference>
<evidence type="ECO:0000256" key="5">
    <source>
        <dbReference type="ARBA" id="ARBA00022777"/>
    </source>
</evidence>
<dbReference type="InterPro" id="IPR045540">
    <property type="entry name" value="YegS/DAGK_C"/>
</dbReference>
<dbReference type="AlphaFoldDB" id="A0A0R1YWK8"/>
<dbReference type="Proteomes" id="UP000051957">
    <property type="component" value="Unassembled WGS sequence"/>
</dbReference>
<evidence type="ECO:0000256" key="7">
    <source>
        <dbReference type="ARBA" id="ARBA00023209"/>
    </source>
</evidence>
<dbReference type="PROSITE" id="PS50146">
    <property type="entry name" value="DAGK"/>
    <property type="match status" value="1"/>
</dbReference>
<comment type="similarity">
    <text evidence="2">Belongs to the diacylglycerol/lipid kinase family.</text>
</comment>
<dbReference type="InterPro" id="IPR017438">
    <property type="entry name" value="ATP-NAD_kinase_N"/>
</dbReference>
<evidence type="ECO:0000313" key="11">
    <source>
        <dbReference type="Proteomes" id="UP000051957"/>
    </source>
</evidence>
<dbReference type="SMART" id="SM00046">
    <property type="entry name" value="DAGKc"/>
    <property type="match status" value="1"/>
</dbReference>
<dbReference type="InterPro" id="IPR001206">
    <property type="entry name" value="Diacylglycerol_kinase_cat_dom"/>
</dbReference>
<evidence type="ECO:0000256" key="8">
    <source>
        <dbReference type="ARBA" id="ARBA00023264"/>
    </source>
</evidence>
<dbReference type="GO" id="GO:0005524">
    <property type="term" value="F:ATP binding"/>
    <property type="evidence" value="ECO:0007669"/>
    <property type="project" value="UniProtKB-KW"/>
</dbReference>
<reference evidence="10 11" key="1">
    <citation type="journal article" date="2015" name="Genome Announc.">
        <title>Expanding the biotechnology potential of lactobacilli through comparative genomics of 213 strains and associated genera.</title>
        <authorList>
            <person name="Sun Z."/>
            <person name="Harris H.M."/>
            <person name="McCann A."/>
            <person name="Guo C."/>
            <person name="Argimon S."/>
            <person name="Zhang W."/>
            <person name="Yang X."/>
            <person name="Jeffery I.B."/>
            <person name="Cooney J.C."/>
            <person name="Kagawa T.F."/>
            <person name="Liu W."/>
            <person name="Song Y."/>
            <person name="Salvetti E."/>
            <person name="Wrobel A."/>
            <person name="Rasinkangas P."/>
            <person name="Parkhill J."/>
            <person name="Rea M.C."/>
            <person name="O'Sullivan O."/>
            <person name="Ritari J."/>
            <person name="Douillard F.P."/>
            <person name="Paul Ross R."/>
            <person name="Yang R."/>
            <person name="Briner A.E."/>
            <person name="Felis G.E."/>
            <person name="de Vos W.M."/>
            <person name="Barrangou R."/>
            <person name="Klaenhammer T.R."/>
            <person name="Caufield P.W."/>
            <person name="Cui Y."/>
            <person name="Zhang H."/>
            <person name="O'Toole P.W."/>
        </authorList>
    </citation>
    <scope>NUCLEOTIDE SEQUENCE [LARGE SCALE GENOMIC DNA]</scope>
    <source>
        <strain evidence="10 11">DSM 5707</strain>
    </source>
</reference>
<dbReference type="Pfam" id="PF00781">
    <property type="entry name" value="DAGK_cat"/>
    <property type="match status" value="1"/>
</dbReference>
<dbReference type="NCBIfam" id="TIGR00147">
    <property type="entry name" value="YegS/Rv2252/BmrU family lipid kinase"/>
    <property type="match status" value="1"/>
</dbReference>
<dbReference type="GO" id="GO:0016301">
    <property type="term" value="F:kinase activity"/>
    <property type="evidence" value="ECO:0007669"/>
    <property type="project" value="UniProtKB-KW"/>
</dbReference>
<comment type="caution">
    <text evidence="10">The sequence shown here is derived from an EMBL/GenBank/DDBJ whole genome shotgun (WGS) entry which is preliminary data.</text>
</comment>
<keyword evidence="7" id="KW-0444">Lipid biosynthesis</keyword>
<evidence type="ECO:0000259" key="9">
    <source>
        <dbReference type="PROSITE" id="PS50146"/>
    </source>
</evidence>
<evidence type="ECO:0000256" key="1">
    <source>
        <dbReference type="ARBA" id="ARBA00001946"/>
    </source>
</evidence>
<dbReference type="SUPFAM" id="SSF111331">
    <property type="entry name" value="NAD kinase/diacylglycerol kinase-like"/>
    <property type="match status" value="1"/>
</dbReference>
<dbReference type="InterPro" id="IPR016064">
    <property type="entry name" value="NAD/diacylglycerol_kinase_sf"/>
</dbReference>
<dbReference type="Gene3D" id="2.60.200.40">
    <property type="match status" value="1"/>
</dbReference>
<evidence type="ECO:0000256" key="2">
    <source>
        <dbReference type="ARBA" id="ARBA00005983"/>
    </source>
</evidence>
<comment type="cofactor">
    <cofactor evidence="1">
        <name>Mg(2+)</name>
        <dbReference type="ChEBI" id="CHEBI:18420"/>
    </cofactor>
</comment>
<gene>
    <name evidence="10" type="ORF">FC51_GL002186</name>
</gene>
<dbReference type="EMBL" id="AZGK01000007">
    <property type="protein sequence ID" value="KRM46357.1"/>
    <property type="molecule type" value="Genomic_DNA"/>
</dbReference>
<evidence type="ECO:0000256" key="3">
    <source>
        <dbReference type="ARBA" id="ARBA00022679"/>
    </source>
</evidence>
<protein>
    <recommendedName>
        <fullName evidence="9">DAGKc domain-containing protein</fullName>
    </recommendedName>
</protein>
<dbReference type="PATRIC" id="fig|1423784.4.peg.2228"/>
<organism evidence="10 11">
    <name type="scientific">Lentilactobacillus parabuchneri DSM 5707 = NBRC 107865</name>
    <dbReference type="NCBI Taxonomy" id="1423784"/>
    <lineage>
        <taxon>Bacteria</taxon>
        <taxon>Bacillati</taxon>
        <taxon>Bacillota</taxon>
        <taxon>Bacilli</taxon>
        <taxon>Lactobacillales</taxon>
        <taxon>Lactobacillaceae</taxon>
        <taxon>Lentilactobacillus</taxon>
    </lineage>
</organism>